<evidence type="ECO:0000313" key="1">
    <source>
        <dbReference type="EMBL" id="CAJ0557931.1"/>
    </source>
</evidence>
<feature type="non-terminal residue" evidence="1">
    <location>
        <position position="1"/>
    </location>
</feature>
<comment type="caution">
    <text evidence="1">The sequence shown here is derived from an EMBL/GenBank/DDBJ whole genome shotgun (WGS) entry which is preliminary data.</text>
</comment>
<name>A0AA36FQQ8_9BILA</name>
<protein>
    <submittedName>
        <fullName evidence="1">Uncharacterized protein</fullName>
    </submittedName>
</protein>
<accession>A0AA36FQQ8</accession>
<evidence type="ECO:0000313" key="2">
    <source>
        <dbReference type="Proteomes" id="UP001177023"/>
    </source>
</evidence>
<reference evidence="1" key="1">
    <citation type="submission" date="2023-06" db="EMBL/GenBank/DDBJ databases">
        <authorList>
            <person name="Delattre M."/>
        </authorList>
    </citation>
    <scope>NUCLEOTIDE SEQUENCE</scope>
    <source>
        <strain evidence="1">AF72</strain>
    </source>
</reference>
<dbReference type="EMBL" id="CATQJA010000158">
    <property type="protein sequence ID" value="CAJ0557931.1"/>
    <property type="molecule type" value="Genomic_DNA"/>
</dbReference>
<keyword evidence="2" id="KW-1185">Reference proteome</keyword>
<dbReference type="Proteomes" id="UP001177023">
    <property type="component" value="Unassembled WGS sequence"/>
</dbReference>
<organism evidence="1 2">
    <name type="scientific">Mesorhabditis spiculigera</name>
    <dbReference type="NCBI Taxonomy" id="96644"/>
    <lineage>
        <taxon>Eukaryota</taxon>
        <taxon>Metazoa</taxon>
        <taxon>Ecdysozoa</taxon>
        <taxon>Nematoda</taxon>
        <taxon>Chromadorea</taxon>
        <taxon>Rhabditida</taxon>
        <taxon>Rhabditina</taxon>
        <taxon>Rhabditomorpha</taxon>
        <taxon>Rhabditoidea</taxon>
        <taxon>Rhabditidae</taxon>
        <taxon>Mesorhabditinae</taxon>
        <taxon>Mesorhabditis</taxon>
    </lineage>
</organism>
<sequence length="176" mass="20790">MRKKLHVIPDWQCIKYTVRFNQRPNSIGMSKKSIPCIDLGHQFKLVYNAERGRCLGSHQRNEESVRRICRLMSLSTQLQERNAELAENAREKLRNECIKFTEYNKGATTVDLMMDWIWRPKGQRRSPWGLIDDFILHDNVNRVDFAVLHAYRFVRAFGERGVLPEIAHFQPVEHPK</sequence>
<proteinExistence type="predicted"/>
<gene>
    <name evidence="1" type="ORF">MSPICULIGERA_LOCUS678</name>
</gene>
<dbReference type="AlphaFoldDB" id="A0AA36FQQ8"/>